<name>A0AA40KCS8_9PEZI</name>
<organism evidence="2 3">
    <name type="scientific">Schizothecium vesticola</name>
    <dbReference type="NCBI Taxonomy" id="314040"/>
    <lineage>
        <taxon>Eukaryota</taxon>
        <taxon>Fungi</taxon>
        <taxon>Dikarya</taxon>
        <taxon>Ascomycota</taxon>
        <taxon>Pezizomycotina</taxon>
        <taxon>Sordariomycetes</taxon>
        <taxon>Sordariomycetidae</taxon>
        <taxon>Sordariales</taxon>
        <taxon>Schizotheciaceae</taxon>
        <taxon>Schizothecium</taxon>
    </lineage>
</organism>
<protein>
    <recommendedName>
        <fullName evidence="1">Heterokaryon incompatibility domain-containing protein</fullName>
    </recommendedName>
</protein>
<dbReference type="PANTHER" id="PTHR33112">
    <property type="entry name" value="DOMAIN PROTEIN, PUTATIVE-RELATED"/>
    <property type="match status" value="1"/>
</dbReference>
<gene>
    <name evidence="2" type="ORF">B0T18DRAFT_386317</name>
</gene>
<reference evidence="2" key="1">
    <citation type="submission" date="2023-06" db="EMBL/GenBank/DDBJ databases">
        <title>Genome-scale phylogeny and comparative genomics of the fungal order Sordariales.</title>
        <authorList>
            <consortium name="Lawrence Berkeley National Laboratory"/>
            <person name="Hensen N."/>
            <person name="Bonometti L."/>
            <person name="Westerberg I."/>
            <person name="Brannstrom I.O."/>
            <person name="Guillou S."/>
            <person name="Cros-Aarteil S."/>
            <person name="Calhoun S."/>
            <person name="Haridas S."/>
            <person name="Kuo A."/>
            <person name="Mondo S."/>
            <person name="Pangilinan J."/>
            <person name="Riley R."/>
            <person name="LaButti K."/>
            <person name="Andreopoulos B."/>
            <person name="Lipzen A."/>
            <person name="Chen C."/>
            <person name="Yanf M."/>
            <person name="Daum C."/>
            <person name="Ng V."/>
            <person name="Clum A."/>
            <person name="Steindorff A."/>
            <person name="Ohm R."/>
            <person name="Martin F."/>
            <person name="Silar P."/>
            <person name="Natvig D."/>
            <person name="Lalanne C."/>
            <person name="Gautier V."/>
            <person name="Ament-velasquez S.L."/>
            <person name="Kruys A."/>
            <person name="Hutchinson M.I."/>
            <person name="Powell A.J."/>
            <person name="Barry K."/>
            <person name="Miller A.N."/>
            <person name="Grigoriev I.V."/>
            <person name="Debuchy R."/>
            <person name="Gladieux P."/>
            <person name="Thoren M.H."/>
            <person name="Johannesson H."/>
        </authorList>
    </citation>
    <scope>NUCLEOTIDE SEQUENCE</scope>
    <source>
        <strain evidence="2">SMH3187-1</strain>
    </source>
</reference>
<dbReference type="Pfam" id="PF06985">
    <property type="entry name" value="HET"/>
    <property type="match status" value="1"/>
</dbReference>
<dbReference type="AlphaFoldDB" id="A0AA40KCS8"/>
<proteinExistence type="predicted"/>
<dbReference type="EMBL" id="JAUKUD010000001">
    <property type="protein sequence ID" value="KAK0754439.1"/>
    <property type="molecule type" value="Genomic_DNA"/>
</dbReference>
<evidence type="ECO:0000313" key="2">
    <source>
        <dbReference type="EMBL" id="KAK0754439.1"/>
    </source>
</evidence>
<accession>A0AA40KCS8</accession>
<dbReference type="InterPro" id="IPR010730">
    <property type="entry name" value="HET"/>
</dbReference>
<sequence>MASTAETPCISCKNLVLANKTPGPRLTAYFYIFVTKADYSGPCSICSVLFAAAYIFAGDTDLPTYHCEPAAEASVDFITTAALSGPFTQFKPAPLIAKHSDSPQCFAQIHDWMAVCDASHDDCRVPAAVRLPTRVVDVIPTPHGLRPVLVTSNGDPDALTIIQDDEDDWHAEAAKMAIVYGNAHVTIAATHSQDLDAGIFAPRDFTARYYRVWPLPEQLTPKPSPVDELRDARATEAEPTLEILGISARKGHPGMYYLDTAVLPPRSEIDAATRNYLSEYWVYVVENYSTRRLTQESDKLVALSGVADALSASGMGPHHAGKQIPGVLTQNSSYLPSTNNDKIGGHQAALARLVVNKGQIHDPCMDIIDTTPIHPGVAPSAGLPKLQLEVICLQLGFTPTFADGRRWATALVLTRSLTDAGAYERVGIDYNLDGRCFDGVEETEVTIL</sequence>
<dbReference type="Proteomes" id="UP001172155">
    <property type="component" value="Unassembled WGS sequence"/>
</dbReference>
<evidence type="ECO:0000313" key="3">
    <source>
        <dbReference type="Proteomes" id="UP001172155"/>
    </source>
</evidence>
<keyword evidence="3" id="KW-1185">Reference proteome</keyword>
<feature type="domain" description="Heterokaryon incompatibility" evidence="1">
    <location>
        <begin position="157"/>
        <end position="208"/>
    </location>
</feature>
<dbReference type="PANTHER" id="PTHR33112:SF16">
    <property type="entry name" value="HETEROKARYON INCOMPATIBILITY DOMAIN-CONTAINING PROTEIN"/>
    <property type="match status" value="1"/>
</dbReference>
<comment type="caution">
    <text evidence="2">The sequence shown here is derived from an EMBL/GenBank/DDBJ whole genome shotgun (WGS) entry which is preliminary data.</text>
</comment>
<evidence type="ECO:0000259" key="1">
    <source>
        <dbReference type="Pfam" id="PF06985"/>
    </source>
</evidence>